<name>A0AB73T0F2_9FIRM</name>
<dbReference type="InterPro" id="IPR011006">
    <property type="entry name" value="CheY-like_superfamily"/>
</dbReference>
<dbReference type="InterPro" id="IPR051552">
    <property type="entry name" value="HptR"/>
</dbReference>
<dbReference type="GO" id="GO:0003700">
    <property type="term" value="F:DNA-binding transcription factor activity"/>
    <property type="evidence" value="ECO:0007669"/>
    <property type="project" value="InterPro"/>
</dbReference>
<dbReference type="Pfam" id="PF00072">
    <property type="entry name" value="Response_reg"/>
    <property type="match status" value="1"/>
</dbReference>
<dbReference type="PROSITE" id="PS00041">
    <property type="entry name" value="HTH_ARAC_FAMILY_1"/>
    <property type="match status" value="1"/>
</dbReference>
<accession>A0AB73T0F2</accession>
<dbReference type="InterPro" id="IPR018062">
    <property type="entry name" value="HTH_AraC-typ_CS"/>
</dbReference>
<comment type="subcellular location">
    <subcellularLocation>
        <location evidence="1">Cytoplasm</location>
    </subcellularLocation>
</comment>
<evidence type="ECO:0000259" key="12">
    <source>
        <dbReference type="PROSITE" id="PS50110"/>
    </source>
</evidence>
<dbReference type="GO" id="GO:0005737">
    <property type="term" value="C:cytoplasm"/>
    <property type="evidence" value="ECO:0007669"/>
    <property type="project" value="UniProtKB-SubCell"/>
</dbReference>
<dbReference type="InterPro" id="IPR041522">
    <property type="entry name" value="CdaR_GGDEF"/>
</dbReference>
<dbReference type="GO" id="GO:0043565">
    <property type="term" value="F:sequence-specific DNA binding"/>
    <property type="evidence" value="ECO:0007669"/>
    <property type="project" value="InterPro"/>
</dbReference>
<protein>
    <recommendedName>
        <fullName evidence="2">Stage 0 sporulation protein A homolog</fullName>
    </recommendedName>
</protein>
<dbReference type="EMBL" id="QGGY01000013">
    <property type="protein sequence ID" value="PWJ73317.1"/>
    <property type="molecule type" value="Genomic_DNA"/>
</dbReference>
<comment type="caution">
    <text evidence="13">The sequence shown here is derived from an EMBL/GenBank/DDBJ whole genome shotgun (WGS) entry which is preliminary data.</text>
</comment>
<dbReference type="PANTHER" id="PTHR42713">
    <property type="entry name" value="HISTIDINE KINASE-RELATED"/>
    <property type="match status" value="1"/>
</dbReference>
<evidence type="ECO:0000256" key="10">
    <source>
        <dbReference type="PROSITE-ProRule" id="PRU00169"/>
    </source>
</evidence>
<dbReference type="InterPro" id="IPR018060">
    <property type="entry name" value="HTH_AraC"/>
</dbReference>
<dbReference type="SMART" id="SM00342">
    <property type="entry name" value="HTH_ARAC"/>
    <property type="match status" value="1"/>
</dbReference>
<keyword evidence="4 10" id="KW-0597">Phosphoprotein</keyword>
<dbReference type="PANTHER" id="PTHR42713:SF3">
    <property type="entry name" value="TRANSCRIPTIONAL REGULATORY PROTEIN HPTR"/>
    <property type="match status" value="1"/>
</dbReference>
<organism evidence="13 14">
    <name type="scientific">Murimonas intestini</name>
    <dbReference type="NCBI Taxonomy" id="1337051"/>
    <lineage>
        <taxon>Bacteria</taxon>
        <taxon>Bacillati</taxon>
        <taxon>Bacillota</taxon>
        <taxon>Clostridia</taxon>
        <taxon>Lachnospirales</taxon>
        <taxon>Lachnospiraceae</taxon>
        <taxon>Murimonas</taxon>
    </lineage>
</organism>
<feature type="domain" description="HTH araC/xylS-type" evidence="11">
    <location>
        <begin position="426"/>
        <end position="525"/>
    </location>
</feature>
<evidence type="ECO:0000313" key="14">
    <source>
        <dbReference type="Proteomes" id="UP000245412"/>
    </source>
</evidence>
<dbReference type="RefSeq" id="WP_109747856.1">
    <property type="nucleotide sequence ID" value="NZ_JANKBI010000022.1"/>
</dbReference>
<dbReference type="PRINTS" id="PR00032">
    <property type="entry name" value="HTHARAC"/>
</dbReference>
<dbReference type="SMART" id="SM00448">
    <property type="entry name" value="REC"/>
    <property type="match status" value="1"/>
</dbReference>
<keyword evidence="7" id="KW-0238">DNA-binding</keyword>
<evidence type="ECO:0000256" key="1">
    <source>
        <dbReference type="ARBA" id="ARBA00004496"/>
    </source>
</evidence>
<evidence type="ECO:0000313" key="13">
    <source>
        <dbReference type="EMBL" id="PWJ73317.1"/>
    </source>
</evidence>
<dbReference type="InterPro" id="IPR009057">
    <property type="entry name" value="Homeodomain-like_sf"/>
</dbReference>
<keyword evidence="3" id="KW-0963">Cytoplasm</keyword>
<evidence type="ECO:0000256" key="5">
    <source>
        <dbReference type="ARBA" id="ARBA00023012"/>
    </source>
</evidence>
<dbReference type="Pfam" id="PF17853">
    <property type="entry name" value="GGDEF_2"/>
    <property type="match status" value="1"/>
</dbReference>
<dbReference type="SUPFAM" id="SSF46689">
    <property type="entry name" value="Homeodomain-like"/>
    <property type="match status" value="1"/>
</dbReference>
<keyword evidence="6" id="KW-0805">Transcription regulation</keyword>
<gene>
    <name evidence="13" type="ORF">C7383_113103</name>
</gene>
<dbReference type="Proteomes" id="UP000245412">
    <property type="component" value="Unassembled WGS sequence"/>
</dbReference>
<dbReference type="GO" id="GO:0000160">
    <property type="term" value="P:phosphorelay signal transduction system"/>
    <property type="evidence" value="ECO:0007669"/>
    <property type="project" value="UniProtKB-KW"/>
</dbReference>
<evidence type="ECO:0000259" key="11">
    <source>
        <dbReference type="PROSITE" id="PS01124"/>
    </source>
</evidence>
<evidence type="ECO:0000256" key="4">
    <source>
        <dbReference type="ARBA" id="ARBA00022553"/>
    </source>
</evidence>
<dbReference type="Gene3D" id="3.40.50.2300">
    <property type="match status" value="1"/>
</dbReference>
<reference evidence="13 14" key="1">
    <citation type="submission" date="2018-05" db="EMBL/GenBank/DDBJ databases">
        <authorList>
            <person name="Goeker M."/>
            <person name="Huntemann M."/>
            <person name="Clum A."/>
            <person name="Pillay M."/>
            <person name="Palaniappan K."/>
            <person name="Varghese N."/>
            <person name="Mikhailova N."/>
            <person name="Stamatis D."/>
            <person name="Reddy T."/>
            <person name="Daum C."/>
            <person name="Shapiro N."/>
            <person name="Ivanova N."/>
            <person name="Kyrpides N."/>
            <person name="Woyke T."/>
        </authorList>
    </citation>
    <scope>NUCLEOTIDE SEQUENCE [LARGE SCALE GENOMIC DNA]</scope>
    <source>
        <strain evidence="13 14">DSM 26524</strain>
    </source>
</reference>
<dbReference type="CDD" id="cd17536">
    <property type="entry name" value="REC_YesN-like"/>
    <property type="match status" value="1"/>
</dbReference>
<feature type="domain" description="Response regulatory" evidence="12">
    <location>
        <begin position="3"/>
        <end position="120"/>
    </location>
</feature>
<comment type="function">
    <text evidence="9">May play the central regulatory role in sporulation. It may be an element of the effector pathway responsible for the activation of sporulation genes in response to nutritional stress. Spo0A may act in concert with spo0H (a sigma factor) to control the expression of some genes that are critical to the sporulation process.</text>
</comment>
<evidence type="ECO:0000256" key="7">
    <source>
        <dbReference type="ARBA" id="ARBA00023125"/>
    </source>
</evidence>
<dbReference type="AlphaFoldDB" id="A0AB73T0F2"/>
<dbReference type="PROSITE" id="PS50110">
    <property type="entry name" value="RESPONSE_REGULATORY"/>
    <property type="match status" value="1"/>
</dbReference>
<keyword evidence="5" id="KW-0902">Two-component regulatory system</keyword>
<dbReference type="InterPro" id="IPR001789">
    <property type="entry name" value="Sig_transdc_resp-reg_receiver"/>
</dbReference>
<keyword evidence="8" id="KW-0804">Transcription</keyword>
<evidence type="ECO:0000256" key="3">
    <source>
        <dbReference type="ARBA" id="ARBA00022490"/>
    </source>
</evidence>
<dbReference type="InterPro" id="IPR020449">
    <property type="entry name" value="Tscrpt_reg_AraC-type_HTH"/>
</dbReference>
<dbReference type="PROSITE" id="PS01124">
    <property type="entry name" value="HTH_ARAC_FAMILY_2"/>
    <property type="match status" value="1"/>
</dbReference>
<keyword evidence="14" id="KW-1185">Reference proteome</keyword>
<feature type="modified residue" description="4-aspartylphosphate" evidence="10">
    <location>
        <position position="55"/>
    </location>
</feature>
<dbReference type="Gene3D" id="1.10.10.60">
    <property type="entry name" value="Homeodomain-like"/>
    <property type="match status" value="2"/>
</dbReference>
<evidence type="ECO:0000256" key="9">
    <source>
        <dbReference type="ARBA" id="ARBA00024867"/>
    </source>
</evidence>
<proteinExistence type="predicted"/>
<sequence length="529" mass="60547">MINVLIADDEILFRNYMLTAVDWNELGFSICCVAQNGEEALNSLTSFRVDIAFLDINMPYADGISVASRIRSESPDTLIVFITGYSDFTYTQKAIQLKIEDYLLKPFSPEDLTKLLKQLKQKTALLRSRQKAERQANQLMMEQYFNSLLGFCEQSPGITSPSLFPDSPWNISEYFMAAVVEIGYLGVIESSHENLPLWKFSIQNCLEETLSVPGKLFIFNIPCDRIVVLFNFKDYASAATYPYSRLQKAADLIRSWFSVTLSIGIGELEKGIDSIPVSFKKALLALQARSTKEEGNLFYHKDTDLQFSKGFYNLELHNQVMFALRQNNLSELSEILEGLEKEILTKHYDSDTVQTIFTSIFSLCLAFVMEKDGNVMDILDQDFVRYQSCFAGSDIRESCRFLYSLFEKVLARYSSIKSTRSLDVIRKVQEYVAGHYMEDTLSVEDIAAYVILDSSYIRKLFNKYMKCTITNFILTTRMEHARQLLEDGETNITYIASLTGYKDSGYFSKCFKKYYGVSPKAYSHLRSCP</sequence>
<dbReference type="SUPFAM" id="SSF52172">
    <property type="entry name" value="CheY-like"/>
    <property type="match status" value="1"/>
</dbReference>
<evidence type="ECO:0000256" key="8">
    <source>
        <dbReference type="ARBA" id="ARBA00023163"/>
    </source>
</evidence>
<dbReference type="Pfam" id="PF12833">
    <property type="entry name" value="HTH_18"/>
    <property type="match status" value="1"/>
</dbReference>
<evidence type="ECO:0000256" key="2">
    <source>
        <dbReference type="ARBA" id="ARBA00018672"/>
    </source>
</evidence>
<evidence type="ECO:0000256" key="6">
    <source>
        <dbReference type="ARBA" id="ARBA00023015"/>
    </source>
</evidence>